<organism evidence="3 4">
    <name type="scientific">Marasmius crinis-equi</name>
    <dbReference type="NCBI Taxonomy" id="585013"/>
    <lineage>
        <taxon>Eukaryota</taxon>
        <taxon>Fungi</taxon>
        <taxon>Dikarya</taxon>
        <taxon>Basidiomycota</taxon>
        <taxon>Agaricomycotina</taxon>
        <taxon>Agaricomycetes</taxon>
        <taxon>Agaricomycetidae</taxon>
        <taxon>Agaricales</taxon>
        <taxon>Marasmiineae</taxon>
        <taxon>Marasmiaceae</taxon>
        <taxon>Marasmius</taxon>
    </lineage>
</organism>
<comment type="caution">
    <text evidence="3">The sequence shown here is derived from an EMBL/GenBank/DDBJ whole genome shotgun (WGS) entry which is preliminary data.</text>
</comment>
<proteinExistence type="predicted"/>
<evidence type="ECO:0000256" key="2">
    <source>
        <dbReference type="SAM" id="MobiDB-lite"/>
    </source>
</evidence>
<evidence type="ECO:0000313" key="3">
    <source>
        <dbReference type="EMBL" id="KAL0564374.1"/>
    </source>
</evidence>
<evidence type="ECO:0000256" key="1">
    <source>
        <dbReference type="SAM" id="Coils"/>
    </source>
</evidence>
<feature type="coiled-coil region" evidence="1">
    <location>
        <begin position="260"/>
        <end position="294"/>
    </location>
</feature>
<feature type="region of interest" description="Disordered" evidence="2">
    <location>
        <begin position="35"/>
        <end position="63"/>
    </location>
</feature>
<feature type="compositionally biased region" description="Polar residues" evidence="2">
    <location>
        <begin position="46"/>
        <end position="59"/>
    </location>
</feature>
<accession>A0ABR3ENB4</accession>
<feature type="region of interest" description="Disordered" evidence="2">
    <location>
        <begin position="227"/>
        <end position="252"/>
    </location>
</feature>
<reference evidence="3 4" key="1">
    <citation type="submission" date="2024-02" db="EMBL/GenBank/DDBJ databases">
        <title>A draft genome for the cacao thread blight pathogen Marasmius crinis-equi.</title>
        <authorList>
            <person name="Cohen S.P."/>
            <person name="Baruah I.K."/>
            <person name="Amoako-Attah I."/>
            <person name="Bukari Y."/>
            <person name="Meinhardt L.W."/>
            <person name="Bailey B.A."/>
        </authorList>
    </citation>
    <scope>NUCLEOTIDE SEQUENCE [LARGE SCALE GENOMIC DNA]</scope>
    <source>
        <strain evidence="3 4">GH-76</strain>
    </source>
</reference>
<dbReference type="Proteomes" id="UP001465976">
    <property type="component" value="Unassembled WGS sequence"/>
</dbReference>
<gene>
    <name evidence="3" type="ORF">V5O48_017674</name>
</gene>
<feature type="compositionally biased region" description="Polar residues" evidence="2">
    <location>
        <begin position="227"/>
        <end position="240"/>
    </location>
</feature>
<dbReference type="EMBL" id="JBAHYK010002819">
    <property type="protein sequence ID" value="KAL0564374.1"/>
    <property type="molecule type" value="Genomic_DNA"/>
</dbReference>
<keyword evidence="4" id="KW-1185">Reference proteome</keyword>
<evidence type="ECO:0000313" key="4">
    <source>
        <dbReference type="Proteomes" id="UP001465976"/>
    </source>
</evidence>
<name>A0ABR3ENB4_9AGAR</name>
<sequence length="349" mass="39662">MEEGEPIAVLSAVAPLHAPTLTEWLRNTATNKNIRFVPPGAPPSHIPSTRPKSPLQSRPLTPVKNPNRARRIVISADDLEFKGEVMEKVSSKDFLKKAEEFSSREVAKATESERRKELLVLRLKTEELGKKDKDSKQWSHNAFADTLLEYKQAAGIAETSTGILSIHSTMPRILRKLVKDSAKTWTNFTNAIKALDIEDIKREKETEDRLMGLERVSSTRIASETISTLSNQQQRYTPQSRADPFSSPSRGRENLFQRQVAQQTATLRLAEEQKNVLKANIRNYTQQLNTEEGEARWLVELVVFGKKWGKVLFSQDIVYPYRPGAYHWAWENASDVGRCFTPLAEDYVK</sequence>
<keyword evidence="1" id="KW-0175">Coiled coil</keyword>
<protein>
    <submittedName>
        <fullName evidence="3">Uncharacterized protein</fullName>
    </submittedName>
</protein>